<reference evidence="2 3" key="1">
    <citation type="submission" date="2019-06" db="EMBL/GenBank/DDBJ databases">
        <title>Sequencing the genomes of 1000 actinobacteria strains.</title>
        <authorList>
            <person name="Klenk H.-P."/>
        </authorList>
    </citation>
    <scope>NUCLEOTIDE SEQUENCE [LARGE SCALE GENOMIC DNA]</scope>
    <source>
        <strain evidence="2 3">DSM 45301</strain>
    </source>
</reference>
<keyword evidence="3" id="KW-1185">Reference proteome</keyword>
<comment type="caution">
    <text evidence="2">The sequence shown here is derived from an EMBL/GenBank/DDBJ whole genome shotgun (WGS) entry which is preliminary data.</text>
</comment>
<name>A0A543DJ44_9PSEU</name>
<keyword evidence="2" id="KW-0808">Transferase</keyword>
<feature type="domain" description="Methyltransferase" evidence="1">
    <location>
        <begin position="49"/>
        <end position="151"/>
    </location>
</feature>
<dbReference type="Pfam" id="PF13649">
    <property type="entry name" value="Methyltransf_25"/>
    <property type="match status" value="1"/>
</dbReference>
<organism evidence="2 3">
    <name type="scientific">Pseudonocardia kunmingensis</name>
    <dbReference type="NCBI Taxonomy" id="630975"/>
    <lineage>
        <taxon>Bacteria</taxon>
        <taxon>Bacillati</taxon>
        <taxon>Actinomycetota</taxon>
        <taxon>Actinomycetes</taxon>
        <taxon>Pseudonocardiales</taxon>
        <taxon>Pseudonocardiaceae</taxon>
        <taxon>Pseudonocardia</taxon>
    </lineage>
</organism>
<dbReference type="InterPro" id="IPR041698">
    <property type="entry name" value="Methyltransf_25"/>
</dbReference>
<dbReference type="Gene3D" id="3.40.50.150">
    <property type="entry name" value="Vaccinia Virus protein VP39"/>
    <property type="match status" value="1"/>
</dbReference>
<dbReference type="InterPro" id="IPR029063">
    <property type="entry name" value="SAM-dependent_MTases_sf"/>
</dbReference>
<dbReference type="AlphaFoldDB" id="A0A543DJ44"/>
<dbReference type="GO" id="GO:0032259">
    <property type="term" value="P:methylation"/>
    <property type="evidence" value="ECO:0007669"/>
    <property type="project" value="UniProtKB-KW"/>
</dbReference>
<evidence type="ECO:0000313" key="3">
    <source>
        <dbReference type="Proteomes" id="UP000315677"/>
    </source>
</evidence>
<dbReference type="GO" id="GO:0008168">
    <property type="term" value="F:methyltransferase activity"/>
    <property type="evidence" value="ECO:0007669"/>
    <property type="project" value="UniProtKB-KW"/>
</dbReference>
<dbReference type="SUPFAM" id="SSF53335">
    <property type="entry name" value="S-adenosyl-L-methionine-dependent methyltransferases"/>
    <property type="match status" value="1"/>
</dbReference>
<accession>A0A543DJ44</accession>
<dbReference type="Proteomes" id="UP000315677">
    <property type="component" value="Unassembled WGS sequence"/>
</dbReference>
<dbReference type="EMBL" id="VFPA01000003">
    <property type="protein sequence ID" value="TQM09341.1"/>
    <property type="molecule type" value="Genomic_DNA"/>
</dbReference>
<protein>
    <submittedName>
        <fullName evidence="2">Methyltransferase family protein</fullName>
    </submittedName>
</protein>
<proteinExistence type="predicted"/>
<evidence type="ECO:0000259" key="1">
    <source>
        <dbReference type="Pfam" id="PF13649"/>
    </source>
</evidence>
<gene>
    <name evidence="2" type="ORF">FB558_5095</name>
</gene>
<keyword evidence="2" id="KW-0489">Methyltransferase</keyword>
<evidence type="ECO:0000313" key="2">
    <source>
        <dbReference type="EMBL" id="TQM09341.1"/>
    </source>
</evidence>
<dbReference type="CDD" id="cd02440">
    <property type="entry name" value="AdoMet_MTases"/>
    <property type="match status" value="1"/>
</dbReference>
<sequence>MTPHAVSTVESAYSAAGEFYELVAERQAASSGPALTVALAGVDPAAGPVLEIGAGTGRITELIAREVPGASIVATEPATTMRAVLTSRVAGDPGLRERVTVTAESAQDLAARLPRTGERFCAAVVFGVAGHLDPGERRALWSALDGALPPGAPIAVDLMGVAAPRTIPPVRMLRERVGDQVYEWWSAGEPSGAGRMRFDTTWKVFGPAGGAPVREVSESYQWHTLGTADLAAESGLAAEQVTEVNSRTTAEIAILRGRPA</sequence>